<sequence length="89" mass="9800">MKSLTIKDLAMAEQLDSKAMQAVRGGYIAFPYYPDLSLKFDNSKTVNAQQLVNQSQDVSNISNNGNAFAKKFDTTITPTMTGTNNVNVY</sequence>
<evidence type="ECO:0000313" key="1">
    <source>
        <dbReference type="EMBL" id="QYD71266.1"/>
    </source>
</evidence>
<name>A0ABX8URK0_9BURK</name>
<organism evidence="1 2">
    <name type="scientific">Paraburkholderia edwinii</name>
    <dbReference type="NCBI Taxonomy" id="2861782"/>
    <lineage>
        <taxon>Bacteria</taxon>
        <taxon>Pseudomonadati</taxon>
        <taxon>Pseudomonadota</taxon>
        <taxon>Betaproteobacteria</taxon>
        <taxon>Burkholderiales</taxon>
        <taxon>Burkholderiaceae</taxon>
        <taxon>Paraburkholderia</taxon>
    </lineage>
</organism>
<gene>
    <name evidence="1" type="ORF">KZJ38_29935</name>
</gene>
<dbReference type="RefSeq" id="WP_219800697.1">
    <property type="nucleotide sequence ID" value="NZ_CP080096.1"/>
</dbReference>
<proteinExistence type="predicted"/>
<reference evidence="1 2" key="1">
    <citation type="submission" date="2021-07" db="EMBL/GenBank/DDBJ databases">
        <title>Paraburkholderia edwinii protects Aspergillus sp. from phenazines by acting as a toxin sponge.</title>
        <authorList>
            <person name="Dahlstrom K.M."/>
            <person name="Newman D.K."/>
        </authorList>
    </citation>
    <scope>NUCLEOTIDE SEQUENCE [LARGE SCALE GENOMIC DNA]</scope>
    <source>
        <strain evidence="1 2">Pe01</strain>
    </source>
</reference>
<protein>
    <submittedName>
        <fullName evidence="1">Uncharacterized protein</fullName>
    </submittedName>
</protein>
<dbReference type="EMBL" id="CP080096">
    <property type="protein sequence ID" value="QYD71266.1"/>
    <property type="molecule type" value="Genomic_DNA"/>
</dbReference>
<dbReference type="Proteomes" id="UP000826462">
    <property type="component" value="Chromosome 2"/>
</dbReference>
<accession>A0ABX8URK0</accession>
<keyword evidence="2" id="KW-1185">Reference proteome</keyword>
<evidence type="ECO:0000313" key="2">
    <source>
        <dbReference type="Proteomes" id="UP000826462"/>
    </source>
</evidence>